<comment type="caution">
    <text evidence="1">The sequence shown here is derived from an EMBL/GenBank/DDBJ whole genome shotgun (WGS) entry which is preliminary data.</text>
</comment>
<evidence type="ECO:0000313" key="2">
    <source>
        <dbReference type="Proteomes" id="UP000662314"/>
    </source>
</evidence>
<dbReference type="Proteomes" id="UP000662314">
    <property type="component" value="Unassembled WGS sequence"/>
</dbReference>
<dbReference type="RefSeq" id="WP_214437012.1">
    <property type="nucleotide sequence ID" value="NZ_CAWPUQ010000264.1"/>
</dbReference>
<sequence length="165" mass="18486">MSNPVLQLENSQNWESVYTTTVEAVVSANGESYTPIPTITIPVLLDKHIIAVSVTCSTAKPTWYFGGFLNQRINLGLLVGGLPDSDAVQKRKIWLNRITLIIFPELTSTYSLSLDVPKWFQYVSFTVFKYVGIESDTTENLINQIINVDLPRIEQKVNDISNYGA</sequence>
<organism evidence="1 2">
    <name type="scientific">Dendronalium phyllosphericum CENA369</name>
    <dbReference type="NCBI Taxonomy" id="1725256"/>
    <lineage>
        <taxon>Bacteria</taxon>
        <taxon>Bacillati</taxon>
        <taxon>Cyanobacteriota</taxon>
        <taxon>Cyanophyceae</taxon>
        <taxon>Nostocales</taxon>
        <taxon>Nostocaceae</taxon>
        <taxon>Dendronalium</taxon>
        <taxon>Dendronalium phyllosphericum</taxon>
    </lineage>
</organism>
<reference evidence="1 2" key="1">
    <citation type="journal article" date="2021" name="Int. J. Syst. Evol. Microbiol.">
        <title>Amazonocrinis nigriterrae gen. nov., sp. nov., Atlanticothrix silvestris gen. nov., sp. nov. and Dendronalium phyllosphericum gen. nov., sp. nov., nostocacean cyanobacteria from Brazilian environments.</title>
        <authorList>
            <person name="Alvarenga D.O."/>
            <person name="Andreote A.P.D."/>
            <person name="Branco L.H.Z."/>
            <person name="Delbaje E."/>
            <person name="Cruz R.B."/>
            <person name="Varani A.M."/>
            <person name="Fiore M.F."/>
        </authorList>
    </citation>
    <scope>NUCLEOTIDE SEQUENCE [LARGE SCALE GENOMIC DNA]</scope>
    <source>
        <strain evidence="1 2">CENA369</strain>
    </source>
</reference>
<evidence type="ECO:0000313" key="1">
    <source>
        <dbReference type="EMBL" id="MBH8578349.1"/>
    </source>
</evidence>
<proteinExistence type="predicted"/>
<keyword evidence="2" id="KW-1185">Reference proteome</keyword>
<dbReference type="AlphaFoldDB" id="A0A8J7LQV1"/>
<gene>
    <name evidence="1" type="ORF">I8752_36510</name>
</gene>
<accession>A0A8J7LQV1</accession>
<name>A0A8J7LQV1_9NOST</name>
<protein>
    <submittedName>
        <fullName evidence="1">Uncharacterized protein</fullName>
    </submittedName>
</protein>
<dbReference type="EMBL" id="JAECZA010000324">
    <property type="protein sequence ID" value="MBH8578349.1"/>
    <property type="molecule type" value="Genomic_DNA"/>
</dbReference>